<keyword evidence="2" id="KW-0378">Hydrolase</keyword>
<dbReference type="RefSeq" id="WP_013583780.1">
    <property type="nucleotide sequence ID" value="NC_015125.1"/>
</dbReference>
<evidence type="ECO:0000313" key="2">
    <source>
        <dbReference type="EMBL" id="BAJ73653.1"/>
    </source>
</evidence>
<name>E8ND14_MICTS</name>
<dbReference type="InterPro" id="IPR011335">
    <property type="entry name" value="Restrct_endonuc-II-like"/>
</dbReference>
<dbReference type="Gene3D" id="3.40.960.10">
    <property type="entry name" value="VSR Endonuclease"/>
    <property type="match status" value="1"/>
</dbReference>
<proteinExistence type="predicted"/>
<protein>
    <submittedName>
        <fullName evidence="2">Superfamily I DNA and RNA helicase and helicase subunits</fullName>
    </submittedName>
</protein>
<sequence length="278" mass="30541">MDIAKWVAERGGIVHRQQILDAGVPASRLRTAITRGEVGRVRRYWVTSPNAPAALVEAARSSARLACVSAAAFRGWWIPPGVGDSIHVAVKADGRPPADGVVAHWSSPLVPLPPHQLVESVLDSLEHVASCLPFEQALVVWESALRHERLHPDVIANVRWRSPVARRLASVSSGKSDSGLETIFVVRLSPWGVTIRQQVLIAGHHVDVLIGDRLVVQLDGFAFHSTPKDRQRDLDHDRELVARGYTVLRFTYRDIVTDWPAVERVIATALAQGLHMAA</sequence>
<keyword evidence="2" id="KW-0347">Helicase</keyword>
<reference evidence="2 3" key="1">
    <citation type="journal article" date="2011" name="J. Bacteriol.">
        <title>Genome sequence of Microbacterium testaceum StLB037, an N-acylhomoserine lactone-degrading bacterium isolated from potato leaves.</title>
        <authorList>
            <person name="Morohoshi T."/>
            <person name="Wang W.-Z."/>
            <person name="Someya N."/>
            <person name="Ikeda T."/>
        </authorList>
    </citation>
    <scope>NUCLEOTIDE SEQUENCE [LARGE SCALE GENOMIC DNA]</scope>
    <source>
        <strain evidence="2 3">StLB037</strain>
    </source>
</reference>
<dbReference type="KEGG" id="mts:MTES_0689"/>
<evidence type="ECO:0000259" key="1">
    <source>
        <dbReference type="Pfam" id="PF04480"/>
    </source>
</evidence>
<dbReference type="GO" id="GO:0004386">
    <property type="term" value="F:helicase activity"/>
    <property type="evidence" value="ECO:0007669"/>
    <property type="project" value="UniProtKB-KW"/>
</dbReference>
<dbReference type="OrthoDB" id="2594539at2"/>
<gene>
    <name evidence="2" type="ordered locus">MTES_0689</name>
</gene>
<dbReference type="eggNOG" id="COG2852">
    <property type="taxonomic scope" value="Bacteria"/>
</dbReference>
<dbReference type="Proteomes" id="UP000008975">
    <property type="component" value="Chromosome"/>
</dbReference>
<organism evidence="2 3">
    <name type="scientific">Microbacterium testaceum (strain StLB037)</name>
    <dbReference type="NCBI Taxonomy" id="979556"/>
    <lineage>
        <taxon>Bacteria</taxon>
        <taxon>Bacillati</taxon>
        <taxon>Actinomycetota</taxon>
        <taxon>Actinomycetes</taxon>
        <taxon>Micrococcales</taxon>
        <taxon>Microbacteriaceae</taxon>
        <taxon>Microbacterium</taxon>
    </lineage>
</organism>
<dbReference type="HOGENOM" id="CLU_073055_1_1_11"/>
<dbReference type="EMBL" id="AP012052">
    <property type="protein sequence ID" value="BAJ73653.1"/>
    <property type="molecule type" value="Genomic_DNA"/>
</dbReference>
<accession>E8ND14</accession>
<evidence type="ECO:0000313" key="3">
    <source>
        <dbReference type="Proteomes" id="UP000008975"/>
    </source>
</evidence>
<dbReference type="SUPFAM" id="SSF52980">
    <property type="entry name" value="Restriction endonuclease-like"/>
    <property type="match status" value="1"/>
</dbReference>
<keyword evidence="2" id="KW-0547">Nucleotide-binding</keyword>
<dbReference type="InterPro" id="IPR007569">
    <property type="entry name" value="DUF559"/>
</dbReference>
<keyword evidence="2" id="KW-0067">ATP-binding</keyword>
<dbReference type="AlphaFoldDB" id="E8ND14"/>
<reference key="2">
    <citation type="submission" date="2011-02" db="EMBL/GenBank/DDBJ databases">
        <title>Genome sequence of Microbacterium testaceum StLB037.</title>
        <authorList>
            <person name="Morohoshi T."/>
            <person name="Wang W.Z."/>
            <person name="Someya N."/>
            <person name="Ikeda T."/>
        </authorList>
    </citation>
    <scope>NUCLEOTIDE SEQUENCE</scope>
    <source>
        <strain>StLB037</strain>
    </source>
</reference>
<dbReference type="Pfam" id="PF04480">
    <property type="entry name" value="DUF559"/>
    <property type="match status" value="1"/>
</dbReference>
<feature type="domain" description="DUF559" evidence="1">
    <location>
        <begin position="192"/>
        <end position="269"/>
    </location>
</feature>
<dbReference type="STRING" id="979556.MTES_0689"/>